<dbReference type="eggNOG" id="ENOG5030Y2U">
    <property type="taxonomic scope" value="Bacteria"/>
</dbReference>
<organism evidence="1 2">
    <name type="scientific">Methyloversatilis universalis (strain ATCC BAA-1314 / DSM 25237 / JCM 13912 / CCUG 52030 / FAM5)</name>
    <dbReference type="NCBI Taxonomy" id="1000565"/>
    <lineage>
        <taxon>Bacteria</taxon>
        <taxon>Pseudomonadati</taxon>
        <taxon>Pseudomonadota</taxon>
        <taxon>Betaproteobacteria</taxon>
        <taxon>Nitrosomonadales</taxon>
        <taxon>Sterolibacteriaceae</taxon>
        <taxon>Methyloversatilis</taxon>
    </lineage>
</organism>
<protein>
    <recommendedName>
        <fullName evidence="3">Molecular chaperone</fullName>
    </recommendedName>
</protein>
<sequence>MHLFALPATSSAHLPEFRDARTAREWLDGADGSQPLATQARLLGQLNLLNRCTLAAGERLRVAEELRDTVLSIQASTSNRFVGRPLPLSAGERAAFDANQGMWDTLATAYLHCLSAALDGDGAVVGQTGLIAHRALSALALMQLDALRTAHTPAPGYWRRVHACFDAAERLGAAERKIRDDAIHDERPTTVRAAYVLCVLLHGASPFGLTHRQLRVLHRWLGKWSGKVAVFDAPVTHSALPPLMLDLSADAPVARMPQAGSRLRWLVLDEFSHSVRKRLALLAQGETPLALRLGDELSPAQAERLLRHLHGHCCRGGLTRAEARRALQQNAAVVIGMEAVQQFLGGDDDAIDSLGPRTVAAGYLVEDWRILDDSPAGLRLGRRATGDGARVANGMLLAVRPENATQFMLAHVCWVMMSDGELQIGIRMLAGTPRLVELSRAPDGSGEHAARGVLMPEVSRIGQPECVALPAGWYRKARDITLGDDAGPRRVRLVESIERGADFDLARIEPVT</sequence>
<name>F5RFY9_METUF</name>
<dbReference type="EMBL" id="AFHG01000057">
    <property type="protein sequence ID" value="EGK70477.1"/>
    <property type="molecule type" value="Genomic_DNA"/>
</dbReference>
<evidence type="ECO:0000313" key="2">
    <source>
        <dbReference type="Proteomes" id="UP000005019"/>
    </source>
</evidence>
<reference evidence="1 2" key="1">
    <citation type="journal article" date="2011" name="J. Bacteriol.">
        <title>Genome sequence of Methyloversatilis universalis FAM5T, a methylotrophic representative of the order Rhodocyclales.</title>
        <authorList>
            <person name="Kittichotirat W."/>
            <person name="Good N.M."/>
            <person name="Hall R."/>
            <person name="Bringel F."/>
            <person name="Lajus A."/>
            <person name="Medigue C."/>
            <person name="Smalley N.E."/>
            <person name="Beck D."/>
            <person name="Bumgarner R."/>
            <person name="Vuilleumier S."/>
            <person name="Kalyuzhnaya M.G."/>
        </authorList>
    </citation>
    <scope>NUCLEOTIDE SEQUENCE [LARGE SCALE GENOMIC DNA]</scope>
    <source>
        <strain evidence="2">ATCC BAA-1314 / JCM 13912 / FAM5</strain>
    </source>
</reference>
<comment type="caution">
    <text evidence="1">The sequence shown here is derived from an EMBL/GenBank/DDBJ whole genome shotgun (WGS) entry which is preliminary data.</text>
</comment>
<gene>
    <name evidence="1" type="ORF">METUNv1_03382</name>
</gene>
<dbReference type="AlphaFoldDB" id="F5RFY9"/>
<dbReference type="OrthoDB" id="9177203at2"/>
<proteinExistence type="predicted"/>
<accession>F5RFY9</accession>
<evidence type="ECO:0000313" key="1">
    <source>
        <dbReference type="EMBL" id="EGK70477.1"/>
    </source>
</evidence>
<dbReference type="Proteomes" id="UP000005019">
    <property type="component" value="Unassembled WGS sequence"/>
</dbReference>
<keyword evidence="2" id="KW-1185">Reference proteome</keyword>
<evidence type="ECO:0008006" key="3">
    <source>
        <dbReference type="Google" id="ProtNLM"/>
    </source>
</evidence>
<dbReference type="STRING" id="1000565.METUNv1_03382"/>
<dbReference type="RefSeq" id="WP_008063765.1">
    <property type="nucleotide sequence ID" value="NZ_AFHG01000057.1"/>
</dbReference>